<feature type="region of interest" description="Disordered" evidence="1">
    <location>
        <begin position="273"/>
        <end position="328"/>
    </location>
</feature>
<comment type="caution">
    <text evidence="2">The sequence shown here is derived from an EMBL/GenBank/DDBJ whole genome shotgun (WGS) entry which is preliminary data.</text>
</comment>
<feature type="compositionally biased region" description="Acidic residues" evidence="1">
    <location>
        <begin position="2584"/>
        <end position="2597"/>
    </location>
</feature>
<feature type="compositionally biased region" description="Polar residues" evidence="1">
    <location>
        <begin position="1791"/>
        <end position="1803"/>
    </location>
</feature>
<feature type="compositionally biased region" description="Polar residues" evidence="1">
    <location>
        <begin position="1738"/>
        <end position="1764"/>
    </location>
</feature>
<accession>A0AAE1ERI1</accession>
<name>A0AAE1ERI1_PETCI</name>
<feature type="compositionally biased region" description="Polar residues" evidence="1">
    <location>
        <begin position="2040"/>
        <end position="2064"/>
    </location>
</feature>
<feature type="compositionally biased region" description="Basic and acidic residues" evidence="1">
    <location>
        <begin position="286"/>
        <end position="315"/>
    </location>
</feature>
<feature type="compositionally biased region" description="Polar residues" evidence="1">
    <location>
        <begin position="3118"/>
        <end position="3131"/>
    </location>
</feature>
<feature type="region of interest" description="Disordered" evidence="1">
    <location>
        <begin position="1553"/>
        <end position="1630"/>
    </location>
</feature>
<sequence length="3234" mass="355641">MKMDVTDSGGTNLVSTGSVSEVAGKNESENVCSSSENLDKGTADSNEENATGNVSLLEHTTEISINKTQTGSPLSCSVSSQGEDIAERGNVVFNYKDKLIESAVIRDSPALCPLAWNETTNEREDRSCDKMETGSEEVLSLYISDESEDGETFNHREAEQEPPNKHNEVTDEGSNTILMESVGIERPVSEKWHMSQKDTRNSDQEIRSDIDLLEEKSKAYGGGIAASMEVDEKDKEEFTSTLWEKGHTSQRDAECVKFCTNEMESKTHTIEESYCQEGTSEADVEQESKTHMDEVRENQRDTDPNKISKEERENITHINDTNKNSCAASEVNKQCEESEPRIQGMGRNENIFCKKESSKTDLEKEVRGDDKDEARLCANMTDATEQTVDKSHDKRWKEVSVTMQEENSTLSAEMKLQSHGQKVSKKQGTKIYVSKEGMNSHINTNEEATGKQIRTRSVEVEADNSVGDDEKSTTHESTPSMVQMLTENYLEVKKKIKENLKIKVNEKQKKDTEALDTKDLMPLRAKCQKSDLEEFDNVMVDSVGTTRQVSKLKKKFIKHNIASKVALKVKIKDGNKKKSSSENVKNKAALVNEIQTEDESRLKTRSRTVRTITQNQNNKKQKAKPISPKPVVVESGEEDSPDEPDCVSPVLKRKRAAMVTVSPFVRKKPRIVDLTREDKSEIVHAKDQHKSKIAVRERVISRKVNCINKPRVPVVYGKDNHKSRMDNEKDENKSKRANVRAVKVRDENRSEIGIKKDNIVSKVINVRGKKSTTMTLRDEDKSNAKTPYSTRHVRSPEISGQECLVSQSVHQIKSSKIRVQKYPDPEKKASSNLSTDCVSPEPLIYSNVDIPIESDEVVFLAETNNTGRKGPNYPPHLSSSPRVCNICKTIWDDSVLGAIFMGSESVTVNSKITYGAIILFNRYSEIHFPIEKEEKVRCVLNRAGLGENIGSLNISEVNNWIGNLMNNKKIKCCDVFDAVYKPHVANTILSTMASGASSKPENIKIVTCMTPKDYKLAPEDKSPLEAPGGKDDVSVLCERKSLQGKDVPSVSSNIVIVSAQGVSWGPGAQKRTPTTPSSTSSNIVRVTASNQATPSIKYTTNKLNQKNIMSNISRVKTKICHVENVKPKATSRLVVASNQDVPVLTIDKGQLKCYRRCTKTNESVPAEKILYSPSDYPEIHAQTSGIAGSTNPATEKMRSQVSAVPLERGCKLVNKYKESPRVINKMSPEQTGYHQTKYKTCNTPPVTSGNTFSPSGLIKDGYASHNFQCLDNSSGTSRVEVSSFTPGLEHNDIPENIGKVHNQSKMSDSPLRYRVSKSPSSTPGQRNFVSEDLFIESPLTNSKDLIIPTSKIKDVDLFTTESEWNISGAPMSNSVDITTYQDIHVVTTQPQDSLPKTKAIDTFVPTVISEDMYITTNNAEGIVVPTVISEDIYITSSAEVAAVPTVISEGMNIPTSSNIDITAIPTVVSGDMNITTSSNVEVTAVPTVISEDIYITTNNAEISMVPTIVSEEICVTTSNTEVTTVPTAISEDIDVPKTTNAYVPVLPTAKSNDSDISTVKSKLTGEPNDITLTKSSIIPSATSQPNENSFPISSKSETIESPTVKPRLSDSSPSKSEDSDSAVSIKNNSDLPSTSYIIDFDTAELNVTDLTTTKPKNSGSTTSKQTNSDTGATSKVSDIPTNNLDISESTTANPKDNDSIPAISIESESAEAKPKDSDLTIAKPKHNDSATAELKVTDSPTAQPIYSESTTANPKDSDITTVNSKARDLSPDKSIDFESITVNPEDGDLTTAKSDSESATAISKVTDLTIANPNDSDSTTTNPKNSDLPSTKPIDSEAATTKSKDSDSPTVKPIFTDSTTVKPKDSDITSANSKARDSSPDKSIDNESITVNPEDGDLTTAKSDSESATAISKVTDLTIANPNDSDSTTTNLNDSDSPSTKSINSESATTKSRDSDSTTTYSKDSESSTSKSINIELATARLRDNDSAISQPKVSDSSTNLEATDLMKQEFIDSATTKSSDSDSFEQNISDLPVTDKIIESSTNQSKITDSPTAKSADSNTANNKSKDSDSTSTKYKDSDLSECKDSDSMKENISDPTKCEDSDSTSKPKVEEKVIDSTTKSEDSDSTTRSKDSGSITKSNDSESLEEKISDSTIKTKVEGNVSSSINFKDNDSKEERVSDSKTKSKDSDSIEEEVNDSTNKSKDSDSTTTTTKSKDIDSSTRSIDRDSVEEKVNESTKSEDSDSTNKSEVEEKVIDSSNSKDSDSVEEKVNESTTKFKDCDSETKSKDSDSETKSKDSDSETKSKDSDSETKSKDSDSETKSKDSDSTTAESEDSDSTQSKDSDSVEEKISDSTTKSKDSDSTTAKTKITDSATTKTNDYHRSHTSKVTDITTKNSNASDVSPNTTPNDSDSPSTSKIMTLPKVKSKVSKLSTGKPRISKFAKKKCRIGDLPTKKLEISDMSAAEPTGSIFPLSTSEGCISPVSISDGSDIYPMDSKLCDQTSTASDNSDSTSTVSEESDTLSSKLKASDPSEIKSYVTHISLAESKIQSSKDSESSDTTTKESKVSEISAGVDVTTPATPSDTDDTDLSMTEEESLAFPTPKSNNNDLQLTTACITTPVAKTKASARRKPVVSLDSEVQVANMLSRTSQRLREKQPLHPSPPKAAIGYGDASHRKLKSHRRAATQNSHSRKRKKSDTEDEDEEEEEYTHNTKRERSGITLCAALGLNTFTLESYFKGIDSQSMNNETAARMLSEQLKHSPAYNAMVSEQSALIGFAREAFNLLPFERNNCHIAELCSGVEPERYLTNRELLALQGICIHHPESPDVDLFYQILVQILIVRNRVLLVPNSLSLLLVAEKLRRDFNRSKRRGNSAEFLAQEWDVNNLYTTEDLQLIKKNPPKEPTVRHVLSVFCLWKTLEKQSPNLTPNMPLPEALEELCRDIDLSNVDKTGLCVRLYAKFCHFLYDEKDNNLAEYFLNQRFIGPNTPSSKKALMRAMQPHTQQRLKAHDSLSSQCLSKVEEEVTKAIQVCTEAEKAALHSSDPVKELEFQQSVSKLKECIEKYRELKERILKKSQYAERKKEEILSNINEPKFKKIVSELHTTLTTLYQKLSEQHANNITDPDTNATSRKQPYPKPSLSTRGRSRGRKRKLHGRVVDRNMSSGSRQVSSCGEEVDRNMRELVRELLEKDVEAEQVRPIILALTPTSSLERLTLPSNTWIRNFARLNGFKVKVV</sequence>
<feature type="region of interest" description="Disordered" evidence="1">
    <location>
        <begin position="460"/>
        <end position="479"/>
    </location>
</feature>
<feature type="compositionally biased region" description="Low complexity" evidence="1">
    <location>
        <begin position="2403"/>
        <end position="2417"/>
    </location>
</feature>
<feature type="compositionally biased region" description="Basic residues" evidence="1">
    <location>
        <begin position="3143"/>
        <end position="3154"/>
    </location>
</feature>
<feature type="region of interest" description="Disordered" evidence="1">
    <location>
        <begin position="1285"/>
        <end position="1324"/>
    </location>
</feature>
<proteinExistence type="predicted"/>
<feature type="compositionally biased region" description="Basic and acidic residues" evidence="1">
    <location>
        <begin position="152"/>
        <end position="169"/>
    </location>
</feature>
<reference evidence="2" key="1">
    <citation type="submission" date="2023-10" db="EMBL/GenBank/DDBJ databases">
        <title>Genome assemblies of two species of porcelain crab, Petrolisthes cinctipes and Petrolisthes manimaculis (Anomura: Porcellanidae).</title>
        <authorList>
            <person name="Angst P."/>
        </authorList>
    </citation>
    <scope>NUCLEOTIDE SEQUENCE</scope>
    <source>
        <strain evidence="2">PB745_01</strain>
        <tissue evidence="2">Gill</tissue>
    </source>
</reference>
<dbReference type="EMBL" id="JAWQEG010004803">
    <property type="protein sequence ID" value="KAK3860159.1"/>
    <property type="molecule type" value="Genomic_DNA"/>
</dbReference>
<feature type="compositionally biased region" description="Basic and acidic residues" evidence="1">
    <location>
        <begin position="2065"/>
        <end position="2133"/>
    </location>
</feature>
<dbReference type="Proteomes" id="UP001286313">
    <property type="component" value="Unassembled WGS sequence"/>
</dbReference>
<feature type="compositionally biased region" description="Polar residues" evidence="1">
    <location>
        <begin position="2387"/>
        <end position="2402"/>
    </location>
</feature>
<feature type="compositionally biased region" description="Polar residues" evidence="1">
    <location>
        <begin position="1570"/>
        <end position="1601"/>
    </location>
</feature>
<feature type="compositionally biased region" description="Basic and acidic residues" evidence="1">
    <location>
        <begin position="718"/>
        <end position="734"/>
    </location>
</feature>
<feature type="compositionally biased region" description="Low complexity" evidence="1">
    <location>
        <begin position="2363"/>
        <end position="2378"/>
    </location>
</feature>
<gene>
    <name evidence="2" type="ORF">Pcinc_033772</name>
</gene>
<feature type="compositionally biased region" description="Basic and acidic residues" evidence="1">
    <location>
        <begin position="2170"/>
        <end position="2190"/>
    </location>
</feature>
<feature type="region of interest" description="Disordered" evidence="1">
    <location>
        <begin position="146"/>
        <end position="171"/>
    </location>
</feature>
<feature type="region of interest" description="Disordered" evidence="1">
    <location>
        <begin position="1651"/>
        <end position="2436"/>
    </location>
</feature>
<feature type="compositionally biased region" description="Polar residues" evidence="1">
    <location>
        <begin position="1987"/>
        <end position="2002"/>
    </location>
</feature>
<feature type="compositionally biased region" description="Polar residues" evidence="1">
    <location>
        <begin position="316"/>
        <end position="327"/>
    </location>
</feature>
<feature type="compositionally biased region" description="Acidic residues" evidence="1">
    <location>
        <begin position="2699"/>
        <end position="2708"/>
    </location>
</feature>
<feature type="region of interest" description="Disordered" evidence="1">
    <location>
        <begin position="772"/>
        <end position="797"/>
    </location>
</feature>
<feature type="compositionally biased region" description="Polar residues" evidence="1">
    <location>
        <begin position="2160"/>
        <end position="2169"/>
    </location>
</feature>
<feature type="compositionally biased region" description="Polar residues" evidence="1">
    <location>
        <begin position="8"/>
        <end position="19"/>
    </location>
</feature>
<keyword evidence="3" id="KW-1185">Reference proteome</keyword>
<evidence type="ECO:0000313" key="2">
    <source>
        <dbReference type="EMBL" id="KAK3860159.1"/>
    </source>
</evidence>
<feature type="compositionally biased region" description="Polar residues" evidence="1">
    <location>
        <begin position="1651"/>
        <end position="1694"/>
    </location>
</feature>
<organism evidence="2 3">
    <name type="scientific">Petrolisthes cinctipes</name>
    <name type="common">Flat porcelain crab</name>
    <dbReference type="NCBI Taxonomy" id="88211"/>
    <lineage>
        <taxon>Eukaryota</taxon>
        <taxon>Metazoa</taxon>
        <taxon>Ecdysozoa</taxon>
        <taxon>Arthropoda</taxon>
        <taxon>Crustacea</taxon>
        <taxon>Multicrustacea</taxon>
        <taxon>Malacostraca</taxon>
        <taxon>Eumalacostraca</taxon>
        <taxon>Eucarida</taxon>
        <taxon>Decapoda</taxon>
        <taxon>Pleocyemata</taxon>
        <taxon>Anomura</taxon>
        <taxon>Galatheoidea</taxon>
        <taxon>Porcellanidae</taxon>
        <taxon>Petrolisthes</taxon>
    </lineage>
</organism>
<evidence type="ECO:0000256" key="1">
    <source>
        <dbReference type="SAM" id="MobiDB-lite"/>
    </source>
</evidence>
<feature type="compositionally biased region" description="Low complexity" evidence="1">
    <location>
        <begin position="1957"/>
        <end position="1972"/>
    </location>
</feature>
<feature type="compositionally biased region" description="Polar residues" evidence="1">
    <location>
        <begin position="3160"/>
        <end position="3170"/>
    </location>
</feature>
<protein>
    <submittedName>
        <fullName evidence="2">Uncharacterized protein</fullName>
    </submittedName>
</protein>
<feature type="region of interest" description="Disordered" evidence="1">
    <location>
        <begin position="1"/>
        <end position="53"/>
    </location>
</feature>
<feature type="compositionally biased region" description="Polar residues" evidence="1">
    <location>
        <begin position="1809"/>
        <end position="1829"/>
    </location>
</feature>
<feature type="region of interest" description="Disordered" evidence="1">
    <location>
        <begin position="714"/>
        <end position="736"/>
    </location>
</feature>
<feature type="compositionally biased region" description="Basic and acidic residues" evidence="1">
    <location>
        <begin position="2551"/>
        <end position="2567"/>
    </location>
</feature>
<feature type="compositionally biased region" description="Polar residues" evidence="1">
    <location>
        <begin position="1900"/>
        <end position="1912"/>
    </location>
</feature>
<feature type="compositionally biased region" description="Basic and acidic residues" evidence="1">
    <location>
        <begin position="2214"/>
        <end position="2327"/>
    </location>
</feature>
<feature type="compositionally biased region" description="Polar residues" evidence="1">
    <location>
        <begin position="1918"/>
        <end position="1946"/>
    </location>
</feature>
<feature type="region of interest" description="Disordered" evidence="1">
    <location>
        <begin position="2648"/>
        <end position="2715"/>
    </location>
</feature>
<feature type="region of interest" description="Disordered" evidence="1">
    <location>
        <begin position="597"/>
        <end position="647"/>
    </location>
</feature>
<feature type="compositionally biased region" description="Low complexity" evidence="1">
    <location>
        <begin position="2574"/>
        <end position="2583"/>
    </location>
</feature>
<feature type="compositionally biased region" description="Basic and acidic residues" evidence="1">
    <location>
        <begin position="2340"/>
        <end position="2362"/>
    </location>
</feature>
<feature type="compositionally biased region" description="Basic and acidic residues" evidence="1">
    <location>
        <begin position="2146"/>
        <end position="2159"/>
    </location>
</feature>
<feature type="region of interest" description="Disordered" evidence="1">
    <location>
        <begin position="2546"/>
        <end position="2609"/>
    </location>
</feature>
<feature type="compositionally biased region" description="Basic and acidic residues" evidence="1">
    <location>
        <begin position="1874"/>
        <end position="1885"/>
    </location>
</feature>
<feature type="compositionally biased region" description="Low complexity" evidence="1">
    <location>
        <begin position="2501"/>
        <end position="2525"/>
    </location>
</feature>
<feature type="compositionally biased region" description="Basic and acidic residues" evidence="1">
    <location>
        <begin position="1765"/>
        <end position="1776"/>
    </location>
</feature>
<feature type="compositionally biased region" description="Basic residues" evidence="1">
    <location>
        <begin position="2676"/>
        <end position="2696"/>
    </location>
</feature>
<feature type="region of interest" description="Disordered" evidence="1">
    <location>
        <begin position="3118"/>
        <end position="3173"/>
    </location>
</feature>
<evidence type="ECO:0000313" key="3">
    <source>
        <dbReference type="Proteomes" id="UP001286313"/>
    </source>
</evidence>
<feature type="compositionally biased region" description="Acidic residues" evidence="1">
    <location>
        <begin position="635"/>
        <end position="645"/>
    </location>
</feature>
<feature type="region of interest" description="Disordered" evidence="1">
    <location>
        <begin position="2483"/>
        <end position="2532"/>
    </location>
</feature>